<keyword evidence="1" id="KW-0812">Transmembrane</keyword>
<dbReference type="InterPro" id="IPR000700">
    <property type="entry name" value="PAS-assoc_C"/>
</dbReference>
<dbReference type="SUPFAM" id="SSF55073">
    <property type="entry name" value="Nucleotide cyclase"/>
    <property type="match status" value="1"/>
</dbReference>
<dbReference type="PROSITE" id="PS50887">
    <property type="entry name" value="GGDEF"/>
    <property type="match status" value="1"/>
</dbReference>
<dbReference type="PROSITE" id="PS50112">
    <property type="entry name" value="PAS"/>
    <property type="match status" value="1"/>
</dbReference>
<dbReference type="PROSITE" id="PS50113">
    <property type="entry name" value="PAC"/>
    <property type="match status" value="1"/>
</dbReference>
<feature type="transmembrane region" description="Helical" evidence="1">
    <location>
        <begin position="47"/>
        <end position="72"/>
    </location>
</feature>
<gene>
    <name evidence="7" type="ORF">SMD27_16975</name>
</gene>
<dbReference type="InterPro" id="IPR000014">
    <property type="entry name" value="PAS"/>
</dbReference>
<evidence type="ECO:0000259" key="4">
    <source>
        <dbReference type="PROSITE" id="PS50883"/>
    </source>
</evidence>
<feature type="domain" description="GGDEF" evidence="5">
    <location>
        <begin position="439"/>
        <end position="572"/>
    </location>
</feature>
<dbReference type="SUPFAM" id="SSF141868">
    <property type="entry name" value="EAL domain-like"/>
    <property type="match status" value="1"/>
</dbReference>
<dbReference type="InterPro" id="IPR000160">
    <property type="entry name" value="GGDEF_dom"/>
</dbReference>
<dbReference type="InterPro" id="IPR052155">
    <property type="entry name" value="Biofilm_reg_signaling"/>
</dbReference>
<dbReference type="SMART" id="SM00267">
    <property type="entry name" value="GGDEF"/>
    <property type="match status" value="1"/>
</dbReference>
<feature type="domain" description="EAL" evidence="4">
    <location>
        <begin position="581"/>
        <end position="831"/>
    </location>
</feature>
<dbReference type="Gene3D" id="3.20.20.450">
    <property type="entry name" value="EAL domain"/>
    <property type="match status" value="1"/>
</dbReference>
<keyword evidence="8" id="KW-1185">Reference proteome</keyword>
<evidence type="ECO:0000313" key="8">
    <source>
        <dbReference type="Proteomes" id="UP001279642"/>
    </source>
</evidence>
<feature type="transmembrane region" description="Helical" evidence="1">
    <location>
        <begin position="16"/>
        <end position="35"/>
    </location>
</feature>
<protein>
    <submittedName>
        <fullName evidence="7">EAL domain-containing protein</fullName>
    </submittedName>
</protein>
<dbReference type="Gene3D" id="3.30.70.270">
    <property type="match status" value="1"/>
</dbReference>
<dbReference type="InterPro" id="IPR005330">
    <property type="entry name" value="MHYT_dom"/>
</dbReference>
<dbReference type="CDD" id="cd01949">
    <property type="entry name" value="GGDEF"/>
    <property type="match status" value="1"/>
</dbReference>
<comment type="caution">
    <text evidence="7">The sequence shown here is derived from an EMBL/GenBank/DDBJ whole genome shotgun (WGS) entry which is preliminary data.</text>
</comment>
<dbReference type="NCBIfam" id="TIGR00229">
    <property type="entry name" value="sensory_box"/>
    <property type="match status" value="2"/>
</dbReference>
<dbReference type="CDD" id="cd01948">
    <property type="entry name" value="EAL"/>
    <property type="match status" value="1"/>
</dbReference>
<feature type="transmembrane region" description="Helical" evidence="1">
    <location>
        <begin position="84"/>
        <end position="106"/>
    </location>
</feature>
<evidence type="ECO:0000259" key="2">
    <source>
        <dbReference type="PROSITE" id="PS50112"/>
    </source>
</evidence>
<dbReference type="CDD" id="cd00130">
    <property type="entry name" value="PAS"/>
    <property type="match status" value="1"/>
</dbReference>
<dbReference type="InterPro" id="IPR035919">
    <property type="entry name" value="EAL_sf"/>
</dbReference>
<dbReference type="SMART" id="SM00086">
    <property type="entry name" value="PAC"/>
    <property type="match status" value="1"/>
</dbReference>
<dbReference type="RefSeq" id="WP_320509614.1">
    <property type="nucleotide sequence ID" value="NZ_JAXCLW010000005.1"/>
</dbReference>
<dbReference type="SMART" id="SM00091">
    <property type="entry name" value="PAS"/>
    <property type="match status" value="1"/>
</dbReference>
<feature type="transmembrane region" description="Helical" evidence="1">
    <location>
        <begin position="185"/>
        <end position="206"/>
    </location>
</feature>
<dbReference type="InterPro" id="IPR001633">
    <property type="entry name" value="EAL_dom"/>
</dbReference>
<feature type="transmembrane region" description="Helical" evidence="1">
    <location>
        <begin position="226"/>
        <end position="245"/>
    </location>
</feature>
<evidence type="ECO:0000313" key="7">
    <source>
        <dbReference type="EMBL" id="MDY0884540.1"/>
    </source>
</evidence>
<keyword evidence="1" id="KW-0472">Membrane</keyword>
<evidence type="ECO:0000256" key="1">
    <source>
        <dbReference type="PROSITE-ProRule" id="PRU00244"/>
    </source>
</evidence>
<evidence type="ECO:0000259" key="5">
    <source>
        <dbReference type="PROSITE" id="PS50887"/>
    </source>
</evidence>
<keyword evidence="1" id="KW-1133">Transmembrane helix</keyword>
<evidence type="ECO:0000259" key="3">
    <source>
        <dbReference type="PROSITE" id="PS50113"/>
    </source>
</evidence>
<evidence type="ECO:0000259" key="6">
    <source>
        <dbReference type="PROSITE" id="PS50924"/>
    </source>
</evidence>
<dbReference type="Pfam" id="PF00990">
    <property type="entry name" value="GGDEF"/>
    <property type="match status" value="1"/>
</dbReference>
<dbReference type="InterPro" id="IPR029787">
    <property type="entry name" value="Nucleotide_cyclase"/>
</dbReference>
<accession>A0ABU5EGC3</accession>
<dbReference type="PROSITE" id="PS50883">
    <property type="entry name" value="EAL"/>
    <property type="match status" value="1"/>
</dbReference>
<feature type="transmembrane region" description="Helical" evidence="1">
    <location>
        <begin position="154"/>
        <end position="173"/>
    </location>
</feature>
<dbReference type="PANTHER" id="PTHR44757">
    <property type="entry name" value="DIGUANYLATE CYCLASE DGCP"/>
    <property type="match status" value="1"/>
</dbReference>
<dbReference type="SMART" id="SM00052">
    <property type="entry name" value="EAL"/>
    <property type="match status" value="1"/>
</dbReference>
<dbReference type="Pfam" id="PF00563">
    <property type="entry name" value="EAL"/>
    <property type="match status" value="1"/>
</dbReference>
<reference evidence="7 8" key="1">
    <citation type="journal article" date="2016" name="Antonie Van Leeuwenhoek">
        <title>Dongia soli sp. nov., isolated from soil from Dokdo, Korea.</title>
        <authorList>
            <person name="Kim D.U."/>
            <person name="Lee H."/>
            <person name="Kim H."/>
            <person name="Kim S.G."/>
            <person name="Ka J.O."/>
        </authorList>
    </citation>
    <scope>NUCLEOTIDE SEQUENCE [LARGE SCALE GENOMIC DNA]</scope>
    <source>
        <strain evidence="7 8">D78</strain>
    </source>
</reference>
<dbReference type="Gene3D" id="3.30.450.20">
    <property type="entry name" value="PAS domain"/>
    <property type="match status" value="1"/>
</dbReference>
<organism evidence="7 8">
    <name type="scientific">Dongia soli</name>
    <dbReference type="NCBI Taxonomy" id="600628"/>
    <lineage>
        <taxon>Bacteria</taxon>
        <taxon>Pseudomonadati</taxon>
        <taxon>Pseudomonadota</taxon>
        <taxon>Alphaproteobacteria</taxon>
        <taxon>Rhodospirillales</taxon>
        <taxon>Dongiaceae</taxon>
        <taxon>Dongia</taxon>
    </lineage>
</organism>
<dbReference type="InterPro" id="IPR043128">
    <property type="entry name" value="Rev_trsase/Diguanyl_cyclase"/>
</dbReference>
<dbReference type="InterPro" id="IPR001610">
    <property type="entry name" value="PAC"/>
</dbReference>
<dbReference type="NCBIfam" id="TIGR00254">
    <property type="entry name" value="GGDEF"/>
    <property type="match status" value="1"/>
</dbReference>
<feature type="domain" description="PAC" evidence="3">
    <location>
        <begin position="357"/>
        <end position="407"/>
    </location>
</feature>
<sequence>MLRVYECLTQEHDLRLVVLAGLICLLASYTAYSLVQRARGASFRARISWISGAALATGSGVWSTHFIAMLAFQPSVPVTYDFGLTVASIVIAVLISGLGLSLSLVGSERYATDPRYRGHILIGGAVVGLGIAAMHYVGMSAINVFGWVHWDKNMVIASVLIGMALGGVAAKVGHTKSDFRSLMTAATLLTLGICGMHFTAMAAASIVPDPTVPMPLQSIDPQELTIQVAAVAFLILALSLAGAIIDQHLAHRSAVEAQKLRASEARFRQLADSTFEGIIIHVDGKIVDVNDALSNLVGLPADRLIGRHFLDIVAPSSAAKVQMQLSVIAERRATAGGRKTDPARSDQSGAEAPTAVKAIEIELRHADGTIIPVEVFGRIIQHGNTDARVVAVRDIRERKAAEERIRFMAHHDALTGLPNRNLFHDRLNHAIARSKRGATTVAVLCMDLDRFKNVNDLSGHAAGDELLRQVANRLSASVRAEDTVARLSGDEFAIVQVGVNHPDGPAVLADRLVKAMAKPFDLGGQQTIIGTSIGISLFPGDGDKGDELVRAADTALYRAKSAGRGTFRFFEAQMDMRLQERRLLERDLRQALATNQLEVHYQPLVDCDQVKVLGFEALVRWTHPERGSISPAEFIPLAEESGLIIPLGAWVLRTACTEAAAWPDDKIIAVNLSPAQFRHADLAREVLTILDETGLPPHRLELEITEGVLIDDTDRTLETLNTFKEAGVRISLDDFGTGYSSLSYLQRFPFDKIKIDRSFIWEMEKNPDSMSIVRAVIALGRSLRITVTAEGVETQEQLALLQNEQCDQAQGFLLGRPLPLRDVGKLLAEPRLTVVSTDKPVREAPKPAAE</sequence>
<feature type="domain" description="MHYT" evidence="6">
    <location>
        <begin position="12"/>
        <end position="207"/>
    </location>
</feature>
<feature type="transmembrane region" description="Helical" evidence="1">
    <location>
        <begin position="118"/>
        <end position="142"/>
    </location>
</feature>
<dbReference type="PROSITE" id="PS50924">
    <property type="entry name" value="MHYT"/>
    <property type="match status" value="1"/>
</dbReference>
<dbReference type="SUPFAM" id="SSF55785">
    <property type="entry name" value="PYP-like sensor domain (PAS domain)"/>
    <property type="match status" value="1"/>
</dbReference>
<feature type="domain" description="PAS" evidence="2">
    <location>
        <begin position="263"/>
        <end position="332"/>
    </location>
</feature>
<dbReference type="PANTHER" id="PTHR44757:SF2">
    <property type="entry name" value="BIOFILM ARCHITECTURE MAINTENANCE PROTEIN MBAA"/>
    <property type="match status" value="1"/>
</dbReference>
<dbReference type="Pfam" id="PF03707">
    <property type="entry name" value="MHYT"/>
    <property type="match status" value="3"/>
</dbReference>
<proteinExistence type="predicted"/>
<dbReference type="InterPro" id="IPR035965">
    <property type="entry name" value="PAS-like_dom_sf"/>
</dbReference>
<dbReference type="Proteomes" id="UP001279642">
    <property type="component" value="Unassembled WGS sequence"/>
</dbReference>
<name>A0ABU5EGC3_9PROT</name>
<dbReference type="Pfam" id="PF13426">
    <property type="entry name" value="PAS_9"/>
    <property type="match status" value="1"/>
</dbReference>
<dbReference type="EMBL" id="JAXCLW010000005">
    <property type="protein sequence ID" value="MDY0884540.1"/>
    <property type="molecule type" value="Genomic_DNA"/>
</dbReference>